<feature type="region of interest" description="Disordered" evidence="1">
    <location>
        <begin position="60"/>
        <end position="82"/>
    </location>
</feature>
<comment type="caution">
    <text evidence="2">The sequence shown here is derived from an EMBL/GenBank/DDBJ whole genome shotgun (WGS) entry which is preliminary data.</text>
</comment>
<evidence type="ECO:0000313" key="2">
    <source>
        <dbReference type="EMBL" id="KAH1114129.1"/>
    </source>
</evidence>
<protein>
    <submittedName>
        <fullName evidence="2">Uncharacterized protein</fullName>
    </submittedName>
</protein>
<organism evidence="2 3">
    <name type="scientific">Gossypium stocksii</name>
    <dbReference type="NCBI Taxonomy" id="47602"/>
    <lineage>
        <taxon>Eukaryota</taxon>
        <taxon>Viridiplantae</taxon>
        <taxon>Streptophyta</taxon>
        <taxon>Embryophyta</taxon>
        <taxon>Tracheophyta</taxon>
        <taxon>Spermatophyta</taxon>
        <taxon>Magnoliopsida</taxon>
        <taxon>eudicotyledons</taxon>
        <taxon>Gunneridae</taxon>
        <taxon>Pentapetalae</taxon>
        <taxon>rosids</taxon>
        <taxon>malvids</taxon>
        <taxon>Malvales</taxon>
        <taxon>Malvaceae</taxon>
        <taxon>Malvoideae</taxon>
        <taxon>Gossypium</taxon>
    </lineage>
</organism>
<proteinExistence type="predicted"/>
<feature type="compositionally biased region" description="Basic and acidic residues" evidence="1">
    <location>
        <begin position="9"/>
        <end position="22"/>
    </location>
</feature>
<evidence type="ECO:0000313" key="3">
    <source>
        <dbReference type="Proteomes" id="UP000828251"/>
    </source>
</evidence>
<accession>A0A9D3W677</accession>
<dbReference type="Proteomes" id="UP000828251">
    <property type="component" value="Unassembled WGS sequence"/>
</dbReference>
<name>A0A9D3W677_9ROSI</name>
<dbReference type="EMBL" id="JAIQCV010000003">
    <property type="protein sequence ID" value="KAH1114129.1"/>
    <property type="molecule type" value="Genomic_DNA"/>
</dbReference>
<feature type="compositionally biased region" description="Polar residues" evidence="1">
    <location>
        <begin position="67"/>
        <end position="76"/>
    </location>
</feature>
<dbReference type="AlphaFoldDB" id="A0A9D3W677"/>
<keyword evidence="3" id="KW-1185">Reference proteome</keyword>
<feature type="region of interest" description="Disordered" evidence="1">
    <location>
        <begin position="1"/>
        <end position="23"/>
    </location>
</feature>
<gene>
    <name evidence="2" type="ORF">J1N35_007507</name>
</gene>
<sequence length="82" mass="8840">MASGPQEFKQSHELSRITDRQTQHQTMDFVYFDAIDGPNTSKASNSACNSASSLFHDDALLQPSPSPKSQLRTIGSTGIAPS</sequence>
<evidence type="ECO:0000256" key="1">
    <source>
        <dbReference type="SAM" id="MobiDB-lite"/>
    </source>
</evidence>
<reference evidence="2 3" key="1">
    <citation type="journal article" date="2021" name="Plant Biotechnol. J.">
        <title>Multi-omics assisted identification of the key and species-specific regulatory components of drought-tolerant mechanisms in Gossypium stocksii.</title>
        <authorList>
            <person name="Yu D."/>
            <person name="Ke L."/>
            <person name="Zhang D."/>
            <person name="Wu Y."/>
            <person name="Sun Y."/>
            <person name="Mei J."/>
            <person name="Sun J."/>
            <person name="Sun Y."/>
        </authorList>
    </citation>
    <scope>NUCLEOTIDE SEQUENCE [LARGE SCALE GENOMIC DNA]</scope>
    <source>
        <strain evidence="3">cv. E1</strain>
        <tissue evidence="2">Leaf</tissue>
    </source>
</reference>